<dbReference type="InterPro" id="IPR036291">
    <property type="entry name" value="NAD(P)-bd_dom_sf"/>
</dbReference>
<feature type="domain" description="NAD-dependent epimerase/dehydratase" evidence="1">
    <location>
        <begin position="4"/>
        <end position="208"/>
    </location>
</feature>
<dbReference type="RefSeq" id="WP_113036788.1">
    <property type="nucleotide sequence ID" value="NZ_QMFB01000057.1"/>
</dbReference>
<evidence type="ECO:0000313" key="2">
    <source>
        <dbReference type="EMBL" id="RAV08647.1"/>
    </source>
</evidence>
<evidence type="ECO:0000259" key="1">
    <source>
        <dbReference type="Pfam" id="PF01370"/>
    </source>
</evidence>
<dbReference type="Gene3D" id="3.40.50.720">
    <property type="entry name" value="NAD(P)-binding Rossmann-like Domain"/>
    <property type="match status" value="1"/>
</dbReference>
<dbReference type="OrthoDB" id="9809586at2"/>
<dbReference type="Proteomes" id="UP000250369">
    <property type="component" value="Unassembled WGS sequence"/>
</dbReference>
<sequence>MKSVLVLGGTRFFGKRLVERLIASRIDVTILTRGQTPDSFGDAVKRVQADRTDPEALEKALGGASYDVVYDNICYTPVEAEQAAELFAGRTGNYIVTSSLSVYPYGEPRKLESFLDPYAYPLPDPYPAKPDYAEGKRLVEAVLAKKAKFPFAAVRFPIVLGPDDYTRRLHFHVEHVRDGLPIGIPNPDAKMSFIHSGEAAAFLEWLGRTGLEGPVNACSLGEMSPGRIVAEIEKATGKQAVVERQTEQAHMSPFGVADAWYMDTAKAASAGFVFERLDEWMPALIRELAALDRL</sequence>
<proteinExistence type="predicted"/>
<gene>
    <name evidence="2" type="ORF">DQG23_40770</name>
</gene>
<organism evidence="2 3">
    <name type="scientific">Paenibacillus contaminans</name>
    <dbReference type="NCBI Taxonomy" id="450362"/>
    <lineage>
        <taxon>Bacteria</taxon>
        <taxon>Bacillati</taxon>
        <taxon>Bacillota</taxon>
        <taxon>Bacilli</taxon>
        <taxon>Bacillales</taxon>
        <taxon>Paenibacillaceae</taxon>
        <taxon>Paenibacillus</taxon>
    </lineage>
</organism>
<evidence type="ECO:0000313" key="3">
    <source>
        <dbReference type="Proteomes" id="UP000250369"/>
    </source>
</evidence>
<dbReference type="EMBL" id="QMFB01000057">
    <property type="protein sequence ID" value="RAV08647.1"/>
    <property type="molecule type" value="Genomic_DNA"/>
</dbReference>
<dbReference type="InterPro" id="IPR050177">
    <property type="entry name" value="Lipid_A_modif_metabolic_enz"/>
</dbReference>
<reference evidence="2 3" key="1">
    <citation type="journal article" date="2009" name="Int. J. Syst. Evol. Microbiol.">
        <title>Paenibacillus contaminans sp. nov., isolated from a contaminated laboratory plate.</title>
        <authorList>
            <person name="Chou J.H."/>
            <person name="Lee J.H."/>
            <person name="Lin M.C."/>
            <person name="Chang P.S."/>
            <person name="Arun A.B."/>
            <person name="Young C.C."/>
            <person name="Chen W.M."/>
        </authorList>
    </citation>
    <scope>NUCLEOTIDE SEQUENCE [LARGE SCALE GENOMIC DNA]</scope>
    <source>
        <strain evidence="2 3">CKOBP-6</strain>
    </source>
</reference>
<dbReference type="SUPFAM" id="SSF51735">
    <property type="entry name" value="NAD(P)-binding Rossmann-fold domains"/>
    <property type="match status" value="1"/>
</dbReference>
<dbReference type="InterPro" id="IPR001509">
    <property type="entry name" value="Epimerase_deHydtase"/>
</dbReference>
<dbReference type="PANTHER" id="PTHR43245">
    <property type="entry name" value="BIFUNCTIONAL POLYMYXIN RESISTANCE PROTEIN ARNA"/>
    <property type="match status" value="1"/>
</dbReference>
<name>A0A329LVA8_9BACL</name>
<comment type="caution">
    <text evidence="2">The sequence shown here is derived from an EMBL/GenBank/DDBJ whole genome shotgun (WGS) entry which is preliminary data.</text>
</comment>
<protein>
    <submittedName>
        <fullName evidence="2">NAD-dependent dehydratase</fullName>
    </submittedName>
</protein>
<dbReference type="AlphaFoldDB" id="A0A329LVA8"/>
<dbReference type="PANTHER" id="PTHR43245:SF13">
    <property type="entry name" value="UDP-D-APIOSE_UDP-D-XYLOSE SYNTHASE 2"/>
    <property type="match status" value="1"/>
</dbReference>
<keyword evidence="3" id="KW-1185">Reference proteome</keyword>
<accession>A0A329LVA8</accession>
<dbReference type="Pfam" id="PF01370">
    <property type="entry name" value="Epimerase"/>
    <property type="match status" value="1"/>
</dbReference>